<evidence type="ECO:0000256" key="5">
    <source>
        <dbReference type="ARBA" id="ARBA00023015"/>
    </source>
</evidence>
<dbReference type="InterPro" id="IPR050454">
    <property type="entry name" value="RTT106/SSRP1_HistChap/FACT"/>
</dbReference>
<feature type="region of interest" description="Disordered" evidence="11">
    <location>
        <begin position="603"/>
        <end position="728"/>
    </location>
</feature>
<feature type="DNA-binding region" description="HMG box" evidence="9">
    <location>
        <begin position="540"/>
        <end position="606"/>
    </location>
</feature>
<dbReference type="GO" id="GO:0006260">
    <property type="term" value="P:DNA replication"/>
    <property type="evidence" value="ECO:0007669"/>
    <property type="project" value="UniProtKB-KW"/>
</dbReference>
<dbReference type="GO" id="GO:0042393">
    <property type="term" value="F:histone binding"/>
    <property type="evidence" value="ECO:0007669"/>
    <property type="project" value="TreeGrafter"/>
</dbReference>
<dbReference type="Gene3D" id="2.30.29.220">
    <property type="entry name" value="Structure-specific recognition protein (SSRP1)"/>
    <property type="match status" value="1"/>
</dbReference>
<dbReference type="Pfam" id="PF00505">
    <property type="entry name" value="HMG_box"/>
    <property type="match status" value="1"/>
</dbReference>
<dbReference type="EMBL" id="JAODUP010000214">
    <property type="protein sequence ID" value="KAK2156395.1"/>
    <property type="molecule type" value="Genomic_DNA"/>
</dbReference>
<evidence type="ECO:0000256" key="11">
    <source>
        <dbReference type="SAM" id="MobiDB-lite"/>
    </source>
</evidence>
<feature type="compositionally biased region" description="Basic residues" evidence="11">
    <location>
        <begin position="675"/>
        <end position="689"/>
    </location>
</feature>
<gene>
    <name evidence="13" type="ORF">LSH36_214g01034</name>
</gene>
<reference evidence="13" key="1">
    <citation type="journal article" date="2023" name="Mol. Biol. Evol.">
        <title>Third-Generation Sequencing Reveals the Adaptive Role of the Epigenome in Three Deep-Sea Polychaetes.</title>
        <authorList>
            <person name="Perez M."/>
            <person name="Aroh O."/>
            <person name="Sun Y."/>
            <person name="Lan Y."/>
            <person name="Juniper S.K."/>
            <person name="Young C.R."/>
            <person name="Angers B."/>
            <person name="Qian P.Y."/>
        </authorList>
    </citation>
    <scope>NUCLEOTIDE SEQUENCE</scope>
    <source>
        <strain evidence="13">P08H-3</strain>
    </source>
</reference>
<comment type="function">
    <text evidence="10">Component of the FACT complex, a general chromatin factor that acts to reorganize nucleosomes. The FACT complex is involved in multiple processes that require DNA as a template such as mRNA elongation, DNA replication and DNA repair. During transcription elongation the FACT complex acts as a histone chaperone that both destabilizes and restores nucleosomal structure. It facilitates the passage of RNA polymerase II and transcription by promoting the dissociation of one histone H2A-H2B dimer from the nucleosome, then subsequently promotes the reestablishment of the nucleosome following the passage of RNA polymerase II.</text>
</comment>
<dbReference type="Pfam" id="PF21103">
    <property type="entry name" value="PH1_SSRP1-like"/>
    <property type="match status" value="1"/>
</dbReference>
<dbReference type="AlphaFoldDB" id="A0AAD9JPU2"/>
<comment type="similarity">
    <text evidence="1 10">Belongs to the SSRP1 family.</text>
</comment>
<dbReference type="SUPFAM" id="SSF47095">
    <property type="entry name" value="HMG-box"/>
    <property type="match status" value="1"/>
</dbReference>
<accession>A0AAD9JPU2</accession>
<dbReference type="GO" id="GO:0035101">
    <property type="term" value="C:FACT complex"/>
    <property type="evidence" value="ECO:0007669"/>
    <property type="project" value="TreeGrafter"/>
</dbReference>
<dbReference type="CDD" id="cd21994">
    <property type="entry name" value="HMG-box_SSRP1-like"/>
    <property type="match status" value="1"/>
</dbReference>
<evidence type="ECO:0000256" key="9">
    <source>
        <dbReference type="PROSITE-ProRule" id="PRU00267"/>
    </source>
</evidence>
<dbReference type="CDD" id="cd13230">
    <property type="entry name" value="PH1_SSRP1-like"/>
    <property type="match status" value="1"/>
</dbReference>
<keyword evidence="2 10" id="KW-0158">Chromosome</keyword>
<dbReference type="GO" id="GO:1902275">
    <property type="term" value="P:regulation of chromatin organization"/>
    <property type="evidence" value="ECO:0007669"/>
    <property type="project" value="TreeGrafter"/>
</dbReference>
<name>A0AAD9JPU2_9ANNE</name>
<feature type="compositionally biased region" description="Acidic residues" evidence="11">
    <location>
        <begin position="657"/>
        <end position="667"/>
    </location>
</feature>
<feature type="domain" description="HMG box" evidence="12">
    <location>
        <begin position="540"/>
        <end position="606"/>
    </location>
</feature>
<dbReference type="InterPro" id="IPR009071">
    <property type="entry name" value="HMG_box_dom"/>
</dbReference>
<protein>
    <recommendedName>
        <fullName evidence="10">FACT complex subunit SSRP1</fullName>
    </recommendedName>
</protein>
<dbReference type="GO" id="GO:0031491">
    <property type="term" value="F:nucleosome binding"/>
    <property type="evidence" value="ECO:0007669"/>
    <property type="project" value="TreeGrafter"/>
</dbReference>
<dbReference type="FunFam" id="2.30.29.150:FF:000001">
    <property type="entry name" value="Fact complex subunit ssrp1"/>
    <property type="match status" value="1"/>
</dbReference>
<dbReference type="InterPro" id="IPR038167">
    <property type="entry name" value="SSRP1_sf"/>
</dbReference>
<dbReference type="CDD" id="cd13231">
    <property type="entry name" value="PH2_SSRP1-like"/>
    <property type="match status" value="1"/>
</dbReference>
<evidence type="ECO:0000256" key="4">
    <source>
        <dbReference type="ARBA" id="ARBA00022763"/>
    </source>
</evidence>
<evidence type="ECO:0000256" key="6">
    <source>
        <dbReference type="ARBA" id="ARBA00023163"/>
    </source>
</evidence>
<feature type="compositionally biased region" description="Basic residues" evidence="11">
    <location>
        <begin position="511"/>
        <end position="535"/>
    </location>
</feature>
<comment type="subcellular location">
    <subcellularLocation>
        <location evidence="10">Nucleus</location>
    </subcellularLocation>
    <subcellularLocation>
        <location evidence="10">Chromosome</location>
    </subcellularLocation>
</comment>
<evidence type="ECO:0000313" key="13">
    <source>
        <dbReference type="EMBL" id="KAK2156395.1"/>
    </source>
</evidence>
<keyword evidence="14" id="KW-1185">Reference proteome</keyword>
<sequence length="728" mass="82817">MNTFQNPGRLKLQSNSFIFKNLKTGIVTTVQTDDVESCMWLIRARGYCLKIVLGDGTIHRFDGFKDSEYEKLSNFIQRNYNKQLKKKDTSLKGWNWGIANFIGNSLEFEVDKNHLFEVPLNNVSHTVIAKNEVTLEFHQNDDAAVSLTELRFHIPSDSKDSEKDPANEFYQNVLSQADIIQATGDAIANFSEVQCLTPRGRYDIKIYQAFMQLHGKTFDYKIPYKTILRLFLLPHRDNRQMFFVVSLDPPIKQGQTRYHFLILLFNKEDETTLELALSEKDIAEKYEGKLTQCMQGPEYEIISRVMKTLVNRKITVPGTFIGHSGTHSVSCSYKAATGFLYPLERGFIFVHKPPIHIRFDEVANVNFARSSGSSRSFDFEVETKTGTVYTFISIEKEEYAKLYDFVKNKKLRVKNIGDKLDKKGVTYDDMLGSDDEGHDAYLERMKAEGKQREDDDGEDDDDSSDDEDFDPDANEIFSEPEDEFDSEVESTETSEGSGSGSSENAEERKPKKEKKKKKTRTVKEGPRRKRNKKKKDPNAPKRPQSAYFLWLNEHREQIKKENPGISLTDLSKRAGEMWRELTDKTEWEEKYVKDREAYNIAKSEYEQQLKDNPPSVNESDAAAPSPKKKKKKSSPSAADTGGSGLKFKSREFISDESSSDNDDDSDDSDKPLTKLSKKGKTTPEKKRKSRTNESASEPEELPSEESDAAMTDGSAAGGSSKGSEESEN</sequence>
<evidence type="ECO:0000313" key="14">
    <source>
        <dbReference type="Proteomes" id="UP001208570"/>
    </source>
</evidence>
<keyword evidence="8 9" id="KW-0539">Nucleus</keyword>
<feature type="compositionally biased region" description="Acidic residues" evidence="11">
    <location>
        <begin position="454"/>
        <end position="492"/>
    </location>
</feature>
<dbReference type="InterPro" id="IPR048993">
    <property type="entry name" value="SSRP1-like_PH1"/>
</dbReference>
<dbReference type="Gene3D" id="2.30.29.150">
    <property type="match status" value="1"/>
</dbReference>
<feature type="compositionally biased region" description="Acidic residues" evidence="11">
    <location>
        <begin position="696"/>
        <end position="707"/>
    </location>
</feature>
<evidence type="ECO:0000256" key="8">
    <source>
        <dbReference type="ARBA" id="ARBA00023242"/>
    </source>
</evidence>
<feature type="compositionally biased region" description="Low complexity" evidence="11">
    <location>
        <begin position="493"/>
        <end position="503"/>
    </location>
</feature>
<evidence type="ECO:0000256" key="10">
    <source>
        <dbReference type="RuleBase" id="RU364013"/>
    </source>
</evidence>
<keyword evidence="6 10" id="KW-0804">Transcription</keyword>
<evidence type="ECO:0000256" key="7">
    <source>
        <dbReference type="ARBA" id="ARBA00023204"/>
    </source>
</evidence>
<dbReference type="SMART" id="SM01287">
    <property type="entry name" value="Rtt106"/>
    <property type="match status" value="1"/>
</dbReference>
<dbReference type="SUPFAM" id="SSF50729">
    <property type="entry name" value="PH domain-like"/>
    <property type="match status" value="1"/>
</dbReference>
<dbReference type="FunFam" id="2.30.29.30:FF:000098">
    <property type="entry name" value="Fact complex subunit ssrp1"/>
    <property type="match status" value="1"/>
</dbReference>
<dbReference type="Gene3D" id="1.10.30.10">
    <property type="entry name" value="High mobility group box domain"/>
    <property type="match status" value="1"/>
</dbReference>
<dbReference type="FunFam" id="2.30.29.30:FF:000119">
    <property type="entry name" value="FACT complex subunit SSRP1"/>
    <property type="match status" value="1"/>
</dbReference>
<dbReference type="PRINTS" id="PR00887">
    <property type="entry name" value="SSRCOGNITION"/>
</dbReference>
<dbReference type="SMART" id="SM00398">
    <property type="entry name" value="HMG"/>
    <property type="match status" value="1"/>
</dbReference>
<keyword evidence="7 10" id="KW-0234">DNA repair</keyword>
<dbReference type="InterPro" id="IPR035417">
    <property type="entry name" value="SSRP1/POB3_N"/>
</dbReference>
<dbReference type="Pfam" id="PF17292">
    <property type="entry name" value="POB3_N"/>
    <property type="match status" value="1"/>
</dbReference>
<dbReference type="InterPro" id="IPR024954">
    <property type="entry name" value="SSRP1_DD"/>
</dbReference>
<dbReference type="PANTHER" id="PTHR45849">
    <property type="entry name" value="FACT COMPLEX SUBUNIT SSRP1"/>
    <property type="match status" value="1"/>
</dbReference>
<proteinExistence type="inferred from homology"/>
<evidence type="ECO:0000256" key="3">
    <source>
        <dbReference type="ARBA" id="ARBA00022705"/>
    </source>
</evidence>
<keyword evidence="3 10" id="KW-0235">DNA replication</keyword>
<dbReference type="PROSITE" id="PS50118">
    <property type="entry name" value="HMG_BOX_2"/>
    <property type="match status" value="1"/>
</dbReference>
<organism evidence="13 14">
    <name type="scientific">Paralvinella palmiformis</name>
    <dbReference type="NCBI Taxonomy" id="53620"/>
    <lineage>
        <taxon>Eukaryota</taxon>
        <taxon>Metazoa</taxon>
        <taxon>Spiralia</taxon>
        <taxon>Lophotrochozoa</taxon>
        <taxon>Annelida</taxon>
        <taxon>Polychaeta</taxon>
        <taxon>Sedentaria</taxon>
        <taxon>Canalipalpata</taxon>
        <taxon>Terebellida</taxon>
        <taxon>Terebelliformia</taxon>
        <taxon>Alvinellidae</taxon>
        <taxon>Paralvinella</taxon>
    </lineage>
</organism>
<evidence type="ECO:0000256" key="2">
    <source>
        <dbReference type="ARBA" id="ARBA00022454"/>
    </source>
</evidence>
<keyword evidence="9" id="KW-0238">DNA-binding</keyword>
<dbReference type="InterPro" id="IPR036910">
    <property type="entry name" value="HMG_box_dom_sf"/>
</dbReference>
<keyword evidence="5 10" id="KW-0805">Transcription regulation</keyword>
<feature type="region of interest" description="Disordered" evidence="11">
    <location>
        <begin position="447"/>
        <end position="548"/>
    </location>
</feature>
<dbReference type="InterPro" id="IPR013719">
    <property type="entry name" value="RTT106/SPT16-like_middle_dom"/>
</dbReference>
<dbReference type="Pfam" id="PF08512">
    <property type="entry name" value="Rttp106-like_middle"/>
    <property type="match status" value="1"/>
</dbReference>
<dbReference type="GO" id="GO:0006281">
    <property type="term" value="P:DNA repair"/>
    <property type="evidence" value="ECO:0007669"/>
    <property type="project" value="UniProtKB-KW"/>
</dbReference>
<dbReference type="Gene3D" id="2.30.29.30">
    <property type="entry name" value="Pleckstrin-homology domain (PH domain)/Phosphotyrosine-binding domain (PTB)"/>
    <property type="match status" value="2"/>
</dbReference>
<evidence type="ECO:0000259" key="12">
    <source>
        <dbReference type="PROSITE" id="PS50118"/>
    </source>
</evidence>
<comment type="caution">
    <text evidence="13">The sequence shown here is derived from an EMBL/GenBank/DDBJ whole genome shotgun (WGS) entry which is preliminary data.</text>
</comment>
<evidence type="ECO:0000256" key="1">
    <source>
        <dbReference type="ARBA" id="ARBA00010060"/>
    </source>
</evidence>
<keyword evidence="4 10" id="KW-0227">DNA damage</keyword>
<dbReference type="InterPro" id="IPR011993">
    <property type="entry name" value="PH-like_dom_sf"/>
</dbReference>
<dbReference type="Proteomes" id="UP001208570">
    <property type="component" value="Unassembled WGS sequence"/>
</dbReference>
<dbReference type="GO" id="GO:0003677">
    <property type="term" value="F:DNA binding"/>
    <property type="evidence" value="ECO:0007669"/>
    <property type="project" value="UniProtKB-UniRule"/>
</dbReference>
<dbReference type="Pfam" id="PF03531">
    <property type="entry name" value="SSrecog"/>
    <property type="match status" value="1"/>
</dbReference>
<dbReference type="InterPro" id="IPR000969">
    <property type="entry name" value="SSRP1/POB3"/>
</dbReference>
<dbReference type="PANTHER" id="PTHR45849:SF1">
    <property type="entry name" value="FACT COMPLEX SUBUNIT SSRP1"/>
    <property type="match status" value="1"/>
</dbReference>